<dbReference type="SFLD" id="SFLDG00363">
    <property type="entry name" value="AMPS_(cytGST):_Alpha-__Mu-__Pi"/>
    <property type="match status" value="1"/>
</dbReference>
<evidence type="ECO:0000313" key="7">
    <source>
        <dbReference type="EMBL" id="KAK7790405.1"/>
    </source>
</evidence>
<dbReference type="GO" id="GO:0004602">
    <property type="term" value="F:glutathione peroxidase activity"/>
    <property type="evidence" value="ECO:0007669"/>
    <property type="project" value="UniProtKB-ARBA"/>
</dbReference>
<dbReference type="GO" id="GO:0004364">
    <property type="term" value="F:glutathione transferase activity"/>
    <property type="evidence" value="ECO:0007669"/>
    <property type="project" value="UniProtKB-EC"/>
</dbReference>
<evidence type="ECO:0000259" key="6">
    <source>
        <dbReference type="PROSITE" id="PS50405"/>
    </source>
</evidence>
<proteinExistence type="inferred from homology"/>
<feature type="domain" description="GST N-terminal" evidence="5">
    <location>
        <begin position="3"/>
        <end position="81"/>
    </location>
</feature>
<dbReference type="Gene3D" id="3.40.30.10">
    <property type="entry name" value="Glutaredoxin"/>
    <property type="match status" value="1"/>
</dbReference>
<dbReference type="InterPro" id="IPR040079">
    <property type="entry name" value="Glutathione_S-Trfase"/>
</dbReference>
<dbReference type="GO" id="GO:0006749">
    <property type="term" value="P:glutathione metabolic process"/>
    <property type="evidence" value="ECO:0007669"/>
    <property type="project" value="TreeGrafter"/>
</dbReference>
<dbReference type="CDD" id="cd03192">
    <property type="entry name" value="GST_C_Sigma_like"/>
    <property type="match status" value="1"/>
</dbReference>
<dbReference type="Proteomes" id="UP001378592">
    <property type="component" value="Unassembled WGS sequence"/>
</dbReference>
<dbReference type="PANTHER" id="PTHR11571">
    <property type="entry name" value="GLUTATHIONE S-TRANSFERASE"/>
    <property type="match status" value="1"/>
</dbReference>
<dbReference type="FunFam" id="1.20.1050.10:FF:000030">
    <property type="entry name" value="Glutathione S-transferase S1"/>
    <property type="match status" value="1"/>
</dbReference>
<dbReference type="InterPro" id="IPR036249">
    <property type="entry name" value="Thioredoxin-like_sf"/>
</dbReference>
<dbReference type="EMBL" id="JAZDUA010000629">
    <property type="protein sequence ID" value="KAK7790405.1"/>
    <property type="molecule type" value="Genomic_DNA"/>
</dbReference>
<dbReference type="CDD" id="cd03039">
    <property type="entry name" value="GST_N_Sigma_like"/>
    <property type="match status" value="1"/>
</dbReference>
<dbReference type="InterPro" id="IPR004046">
    <property type="entry name" value="GST_C"/>
</dbReference>
<protein>
    <recommendedName>
        <fullName evidence="1">glutathione transferase</fullName>
        <ecNumber evidence="1">2.5.1.18</ecNumber>
    </recommendedName>
</protein>
<dbReference type="InterPro" id="IPR004045">
    <property type="entry name" value="Glutathione_S-Trfase_N"/>
</dbReference>
<accession>A0AAN9VHD3</accession>
<name>A0AAN9VHD3_9ORTH</name>
<dbReference type="FunFam" id="3.40.30.10:FF:000035">
    <property type="entry name" value="hematopoietic prostaglandin D synthase"/>
    <property type="match status" value="1"/>
</dbReference>
<dbReference type="Pfam" id="PF14497">
    <property type="entry name" value="GST_C_3"/>
    <property type="match status" value="1"/>
</dbReference>
<organism evidence="7 8">
    <name type="scientific">Gryllus longicercus</name>
    <dbReference type="NCBI Taxonomy" id="2509291"/>
    <lineage>
        <taxon>Eukaryota</taxon>
        <taxon>Metazoa</taxon>
        <taxon>Ecdysozoa</taxon>
        <taxon>Arthropoda</taxon>
        <taxon>Hexapoda</taxon>
        <taxon>Insecta</taxon>
        <taxon>Pterygota</taxon>
        <taxon>Neoptera</taxon>
        <taxon>Polyneoptera</taxon>
        <taxon>Orthoptera</taxon>
        <taxon>Ensifera</taxon>
        <taxon>Gryllidea</taxon>
        <taxon>Grylloidea</taxon>
        <taxon>Gryllidae</taxon>
        <taxon>Gryllinae</taxon>
        <taxon>Gryllus</taxon>
    </lineage>
</organism>
<dbReference type="SFLD" id="SFLDG01205">
    <property type="entry name" value="AMPS.1"/>
    <property type="match status" value="1"/>
</dbReference>
<sequence>MAPQYKLHYFNFRGLGEFIRYLFAYGKIEFEDFRIDIQDSWGELKKTYPNEKLPLLEVDGQKLNQSTAIGRLLAKKVGLAGADDWEAARIDASVDDLNDLRTQFVAAAMHQDPATKANLLEKFGKEAVPLFFSRLEKQVKENNGYFVNGKLSWADLYLAAYSKTYDVFFPNIFEPYPALQGVIDKVHAEPNIKIWVEKRPETEF</sequence>
<dbReference type="SUPFAM" id="SSF52833">
    <property type="entry name" value="Thioredoxin-like"/>
    <property type="match status" value="1"/>
</dbReference>
<comment type="caution">
    <text evidence="7">The sequence shown here is derived from an EMBL/GenBank/DDBJ whole genome shotgun (WGS) entry which is preliminary data.</text>
</comment>
<keyword evidence="8" id="KW-1185">Reference proteome</keyword>
<dbReference type="InterPro" id="IPR036282">
    <property type="entry name" value="Glutathione-S-Trfase_C_sf"/>
</dbReference>
<comment type="catalytic activity">
    <reaction evidence="4">
        <text>RX + glutathione = an S-substituted glutathione + a halide anion + H(+)</text>
        <dbReference type="Rhea" id="RHEA:16437"/>
        <dbReference type="ChEBI" id="CHEBI:15378"/>
        <dbReference type="ChEBI" id="CHEBI:16042"/>
        <dbReference type="ChEBI" id="CHEBI:17792"/>
        <dbReference type="ChEBI" id="CHEBI:57925"/>
        <dbReference type="ChEBI" id="CHEBI:90779"/>
        <dbReference type="EC" id="2.5.1.18"/>
    </reaction>
</comment>
<evidence type="ECO:0000313" key="8">
    <source>
        <dbReference type="Proteomes" id="UP001378592"/>
    </source>
</evidence>
<dbReference type="PROSITE" id="PS50405">
    <property type="entry name" value="GST_CTER"/>
    <property type="match status" value="1"/>
</dbReference>
<dbReference type="AlphaFoldDB" id="A0AAN9VHD3"/>
<evidence type="ECO:0000256" key="1">
    <source>
        <dbReference type="ARBA" id="ARBA00012452"/>
    </source>
</evidence>
<dbReference type="InterPro" id="IPR050213">
    <property type="entry name" value="GST_superfamily"/>
</dbReference>
<dbReference type="Pfam" id="PF02798">
    <property type="entry name" value="GST_N"/>
    <property type="match status" value="1"/>
</dbReference>
<reference evidence="7 8" key="1">
    <citation type="submission" date="2024-03" db="EMBL/GenBank/DDBJ databases">
        <title>The genome assembly and annotation of the cricket Gryllus longicercus Weissman &amp; Gray.</title>
        <authorList>
            <person name="Szrajer S."/>
            <person name="Gray D."/>
            <person name="Ylla G."/>
        </authorList>
    </citation>
    <scope>NUCLEOTIDE SEQUENCE [LARGE SCALE GENOMIC DNA]</scope>
    <source>
        <strain evidence="7">DAG 2021-001</strain>
        <tissue evidence="7">Whole body minus gut</tissue>
    </source>
</reference>
<evidence type="ECO:0000256" key="3">
    <source>
        <dbReference type="ARBA" id="ARBA00038317"/>
    </source>
</evidence>
<comment type="similarity">
    <text evidence="3">Belongs to the GST superfamily. Sigma family.</text>
</comment>
<keyword evidence="2" id="KW-0808">Transferase</keyword>
<evidence type="ECO:0000256" key="4">
    <source>
        <dbReference type="ARBA" id="ARBA00047960"/>
    </source>
</evidence>
<dbReference type="InterPro" id="IPR010987">
    <property type="entry name" value="Glutathione-S-Trfase_C-like"/>
</dbReference>
<feature type="domain" description="GST C-terminal" evidence="6">
    <location>
        <begin position="83"/>
        <end position="204"/>
    </location>
</feature>
<dbReference type="EC" id="2.5.1.18" evidence="1"/>
<gene>
    <name evidence="7" type="ORF">R5R35_010757</name>
</gene>
<dbReference type="PROSITE" id="PS50404">
    <property type="entry name" value="GST_NTER"/>
    <property type="match status" value="1"/>
</dbReference>
<evidence type="ECO:0000256" key="2">
    <source>
        <dbReference type="ARBA" id="ARBA00022679"/>
    </source>
</evidence>
<dbReference type="Gene3D" id="1.20.1050.10">
    <property type="match status" value="1"/>
</dbReference>
<dbReference type="SFLD" id="SFLDS00019">
    <property type="entry name" value="Glutathione_Transferase_(cytos"/>
    <property type="match status" value="1"/>
</dbReference>
<evidence type="ECO:0000259" key="5">
    <source>
        <dbReference type="PROSITE" id="PS50404"/>
    </source>
</evidence>
<dbReference type="SUPFAM" id="SSF47616">
    <property type="entry name" value="GST C-terminal domain-like"/>
    <property type="match status" value="1"/>
</dbReference>
<dbReference type="PANTHER" id="PTHR11571:SF224">
    <property type="entry name" value="HEMATOPOIETIC PROSTAGLANDIN D SYNTHASE"/>
    <property type="match status" value="1"/>
</dbReference>